<reference evidence="3 4" key="1">
    <citation type="journal article" date="2019" name="New Phytol.">
        <title>Comparative genomics reveals unique wood-decay strategies and fruiting body development in the Schizophyllaceae.</title>
        <authorList>
            <person name="Almasi E."/>
            <person name="Sahu N."/>
            <person name="Krizsan K."/>
            <person name="Balint B."/>
            <person name="Kovacs G.M."/>
            <person name="Kiss B."/>
            <person name="Cseklye J."/>
            <person name="Drula E."/>
            <person name="Henrissat B."/>
            <person name="Nagy I."/>
            <person name="Chovatia M."/>
            <person name="Adam C."/>
            <person name="LaButti K."/>
            <person name="Lipzen A."/>
            <person name="Riley R."/>
            <person name="Grigoriev I.V."/>
            <person name="Nagy L.G."/>
        </authorList>
    </citation>
    <scope>NUCLEOTIDE SEQUENCE [LARGE SCALE GENOMIC DNA]</scope>
    <source>
        <strain evidence="3 4">NL-1724</strain>
    </source>
</reference>
<dbReference type="STRING" id="97359.A0A550D004"/>
<feature type="compositionally biased region" description="Polar residues" evidence="1">
    <location>
        <begin position="138"/>
        <end position="148"/>
    </location>
</feature>
<dbReference type="InterPro" id="IPR009449">
    <property type="entry name" value="Sec2_N"/>
</dbReference>
<feature type="region of interest" description="Disordered" evidence="1">
    <location>
        <begin position="328"/>
        <end position="543"/>
    </location>
</feature>
<proteinExistence type="predicted"/>
<dbReference type="Gene3D" id="6.10.140.910">
    <property type="match status" value="1"/>
</dbReference>
<feature type="compositionally biased region" description="Basic and acidic residues" evidence="1">
    <location>
        <begin position="328"/>
        <end position="337"/>
    </location>
</feature>
<feature type="compositionally biased region" description="Low complexity" evidence="1">
    <location>
        <begin position="1"/>
        <end position="17"/>
    </location>
</feature>
<dbReference type="AlphaFoldDB" id="A0A550D004"/>
<dbReference type="EMBL" id="VDMD01000001">
    <property type="protein sequence ID" value="TRM70373.1"/>
    <property type="molecule type" value="Genomic_DNA"/>
</dbReference>
<gene>
    <name evidence="3" type="ORF">BD626DRAFT_477239</name>
</gene>
<feature type="compositionally biased region" description="Low complexity" evidence="1">
    <location>
        <begin position="338"/>
        <end position="352"/>
    </location>
</feature>
<evidence type="ECO:0000256" key="1">
    <source>
        <dbReference type="SAM" id="MobiDB-lite"/>
    </source>
</evidence>
<evidence type="ECO:0000313" key="4">
    <source>
        <dbReference type="Proteomes" id="UP000320762"/>
    </source>
</evidence>
<comment type="caution">
    <text evidence="3">The sequence shown here is derived from an EMBL/GenBank/DDBJ whole genome shotgun (WGS) entry which is preliminary data.</text>
</comment>
<feature type="compositionally biased region" description="Low complexity" evidence="1">
    <location>
        <begin position="198"/>
        <end position="213"/>
    </location>
</feature>
<dbReference type="Pfam" id="PF06428">
    <property type="entry name" value="Sec2p"/>
    <property type="match status" value="1"/>
</dbReference>
<sequence length="552" mass="59433">MLHFPSSLQSSAGANSSSKRDTLNATQQKQASHPVLLQIENELHDARRVHSHGQEDDLRYALDMVIKRLSEVSGLLAQAYKTQTDLEVQLNVTQSNLKLVSANNEMLEEALRNNASAGRDVGWRRAKPSESESRKPSMEQSQVPSRSASIDGEAPPPPQSQLPATPTPNSESSSAASSPSLSAKSPNPAQQESRFFKFRFGSSTGSLSRTTSRPDTPNPPVAVPVQHTTTSSLPVGEISAKEKELENMIAELERRRAELEKERQARQETLKQKEALEAELESLSQALFEEANKMVASERIKAAETMEELREALMEKEALRSALKLIERENKRLREPDGAASDSGDTAASRSSLDTDKSTPPTSENGGAHSPIQFHSRSSSQIGMKSVPTSPTLRENRASVISMLSARHIPTEGSRPPAQFAAAAPAEATRSPSIHELPTSGSSSSPTPMTPALAADTTIRPDDSAAVGTSAQTTPRYEAPADRNLPAEGSTAPAGDADDRDAPSPSSLPSVEVEASSEEKAARRSIEILQQMEPENSPWTAEASRWAAMATM</sequence>
<name>A0A550D004_9AGAR</name>
<dbReference type="SUPFAM" id="SSF144284">
    <property type="entry name" value="Sec2 N-terminal region"/>
    <property type="match status" value="1"/>
</dbReference>
<feature type="compositionally biased region" description="Basic and acidic residues" evidence="1">
    <location>
        <begin position="517"/>
        <end position="526"/>
    </location>
</feature>
<feature type="region of interest" description="Disordered" evidence="1">
    <location>
        <begin position="118"/>
        <end position="235"/>
    </location>
</feature>
<dbReference type="OrthoDB" id="5560525at2759"/>
<feature type="compositionally biased region" description="Low complexity" evidence="1">
    <location>
        <begin position="503"/>
        <end position="514"/>
    </location>
</feature>
<evidence type="ECO:0000313" key="3">
    <source>
        <dbReference type="EMBL" id="TRM70373.1"/>
    </source>
</evidence>
<feature type="region of interest" description="Disordered" evidence="1">
    <location>
        <begin position="1"/>
        <end position="32"/>
    </location>
</feature>
<feature type="compositionally biased region" description="Low complexity" evidence="1">
    <location>
        <begin position="416"/>
        <end position="428"/>
    </location>
</feature>
<protein>
    <recommendedName>
        <fullName evidence="2">GDP/GTP exchange factor Sec2 N-terminal domain-containing protein</fullName>
    </recommendedName>
</protein>
<evidence type="ECO:0000259" key="2">
    <source>
        <dbReference type="Pfam" id="PF06428"/>
    </source>
</evidence>
<feature type="domain" description="GDP/GTP exchange factor Sec2 N-terminal" evidence="2">
    <location>
        <begin position="242"/>
        <end position="334"/>
    </location>
</feature>
<organism evidence="3 4">
    <name type="scientific">Schizophyllum amplum</name>
    <dbReference type="NCBI Taxonomy" id="97359"/>
    <lineage>
        <taxon>Eukaryota</taxon>
        <taxon>Fungi</taxon>
        <taxon>Dikarya</taxon>
        <taxon>Basidiomycota</taxon>
        <taxon>Agaricomycotina</taxon>
        <taxon>Agaricomycetes</taxon>
        <taxon>Agaricomycetidae</taxon>
        <taxon>Agaricales</taxon>
        <taxon>Schizophyllaceae</taxon>
        <taxon>Schizophyllum</taxon>
    </lineage>
</organism>
<dbReference type="Proteomes" id="UP000320762">
    <property type="component" value="Unassembled WGS sequence"/>
</dbReference>
<feature type="compositionally biased region" description="Polar residues" evidence="1">
    <location>
        <begin position="373"/>
        <end position="393"/>
    </location>
</feature>
<keyword evidence="4" id="KW-1185">Reference proteome</keyword>
<accession>A0A550D004</accession>
<feature type="compositionally biased region" description="Basic and acidic residues" evidence="1">
    <location>
        <begin position="121"/>
        <end position="137"/>
    </location>
</feature>
<feature type="compositionally biased region" description="Low complexity" evidence="1">
    <location>
        <begin position="161"/>
        <end position="189"/>
    </location>
</feature>
<feature type="compositionally biased region" description="Low complexity" evidence="1">
    <location>
        <begin position="438"/>
        <end position="451"/>
    </location>
</feature>